<name>A0ABN3TUA6_9ACTN</name>
<gene>
    <name evidence="1" type="ORF">GCM10010439_02120</name>
</gene>
<keyword evidence="2" id="KW-1185">Reference proteome</keyword>
<dbReference type="InterPro" id="IPR034660">
    <property type="entry name" value="DinB/YfiT-like"/>
</dbReference>
<dbReference type="EMBL" id="BAAATZ010000002">
    <property type="protein sequence ID" value="GAA2718676.1"/>
    <property type="molecule type" value="Genomic_DNA"/>
</dbReference>
<dbReference type="SUPFAM" id="SSF109854">
    <property type="entry name" value="DinB/YfiT-like putative metalloenzymes"/>
    <property type="match status" value="1"/>
</dbReference>
<dbReference type="Pfam" id="PF04978">
    <property type="entry name" value="MST"/>
    <property type="match status" value="1"/>
</dbReference>
<accession>A0ABN3TUA6</accession>
<organism evidence="1 2">
    <name type="scientific">Actinocorallia aurantiaca</name>
    <dbReference type="NCBI Taxonomy" id="46204"/>
    <lineage>
        <taxon>Bacteria</taxon>
        <taxon>Bacillati</taxon>
        <taxon>Actinomycetota</taxon>
        <taxon>Actinomycetes</taxon>
        <taxon>Streptosporangiales</taxon>
        <taxon>Thermomonosporaceae</taxon>
        <taxon>Actinocorallia</taxon>
    </lineage>
</organism>
<comment type="caution">
    <text evidence="1">The sequence shown here is derived from an EMBL/GenBank/DDBJ whole genome shotgun (WGS) entry which is preliminary data.</text>
</comment>
<dbReference type="Gene3D" id="1.20.120.450">
    <property type="entry name" value="dinb family like domain"/>
    <property type="match status" value="1"/>
</dbReference>
<sequence length="184" mass="20385">MGEFEARWDDSVMEEVERAERPRAADERTTLAGFLQFHRDTLALKCEGLTAEQLGRKAVPPSELSLLGLVRHLADVERGWFRNVIAGEGVPLRGGTGSARSMGFDVEETEVAEAEVEEAFAVWREECERSRAIVAAAESLDVIGVHRTGPVSLRYVLAHMIEEYARHNGHADLLRELIDGTTGE</sequence>
<evidence type="ECO:0000313" key="1">
    <source>
        <dbReference type="EMBL" id="GAA2718676.1"/>
    </source>
</evidence>
<proteinExistence type="predicted"/>
<dbReference type="InterPro" id="IPR007061">
    <property type="entry name" value="MST-like"/>
</dbReference>
<reference evidence="1 2" key="1">
    <citation type="journal article" date="2019" name="Int. J. Syst. Evol. Microbiol.">
        <title>The Global Catalogue of Microorganisms (GCM) 10K type strain sequencing project: providing services to taxonomists for standard genome sequencing and annotation.</title>
        <authorList>
            <consortium name="The Broad Institute Genomics Platform"/>
            <consortium name="The Broad Institute Genome Sequencing Center for Infectious Disease"/>
            <person name="Wu L."/>
            <person name="Ma J."/>
        </authorList>
    </citation>
    <scope>NUCLEOTIDE SEQUENCE [LARGE SCALE GENOMIC DNA]</scope>
    <source>
        <strain evidence="1 2">JCM 8201</strain>
    </source>
</reference>
<evidence type="ECO:0000313" key="2">
    <source>
        <dbReference type="Proteomes" id="UP001501842"/>
    </source>
</evidence>
<protein>
    <submittedName>
        <fullName evidence="1">DinB family protein</fullName>
    </submittedName>
</protein>
<dbReference type="Proteomes" id="UP001501842">
    <property type="component" value="Unassembled WGS sequence"/>
</dbReference>